<dbReference type="GO" id="GO:0005506">
    <property type="term" value="F:iron ion binding"/>
    <property type="evidence" value="ECO:0007669"/>
    <property type="project" value="InterPro"/>
</dbReference>
<evidence type="ECO:0000256" key="1">
    <source>
        <dbReference type="ARBA" id="ARBA00010617"/>
    </source>
</evidence>
<dbReference type="KEGG" id="jre:108980569"/>
<name>A0A2I4DIU8_JUGRE</name>
<dbReference type="Proteomes" id="UP000235220">
    <property type="component" value="Chromosome 7"/>
</dbReference>
<keyword evidence="5 6" id="KW-0349">Heme</keyword>
<evidence type="ECO:0000256" key="4">
    <source>
        <dbReference type="ARBA" id="ARBA00023004"/>
    </source>
</evidence>
<accession>A0A2I4DIU8</accession>
<dbReference type="GeneID" id="108980569"/>
<organism evidence="7 8">
    <name type="scientific">Juglans regia</name>
    <name type="common">English walnut</name>
    <dbReference type="NCBI Taxonomy" id="51240"/>
    <lineage>
        <taxon>Eukaryota</taxon>
        <taxon>Viridiplantae</taxon>
        <taxon>Streptophyta</taxon>
        <taxon>Embryophyta</taxon>
        <taxon>Tracheophyta</taxon>
        <taxon>Spermatophyta</taxon>
        <taxon>Magnoliopsida</taxon>
        <taxon>eudicotyledons</taxon>
        <taxon>Gunneridae</taxon>
        <taxon>Pentapetalae</taxon>
        <taxon>rosids</taxon>
        <taxon>fabids</taxon>
        <taxon>Fagales</taxon>
        <taxon>Juglandaceae</taxon>
        <taxon>Juglans</taxon>
    </lineage>
</organism>
<proteinExistence type="inferred from homology"/>
<keyword evidence="3 6" id="KW-0560">Oxidoreductase</keyword>
<protein>
    <submittedName>
        <fullName evidence="8">Cytochrome P450 76T24-like</fullName>
    </submittedName>
</protein>
<reference evidence="8" key="1">
    <citation type="submission" date="2025-08" db="UniProtKB">
        <authorList>
            <consortium name="RefSeq"/>
        </authorList>
    </citation>
    <scope>IDENTIFICATION</scope>
    <source>
        <tissue evidence="8">Leaves</tissue>
    </source>
</reference>
<dbReference type="Gene3D" id="1.10.630.10">
    <property type="entry name" value="Cytochrome P450"/>
    <property type="match status" value="1"/>
</dbReference>
<dbReference type="OrthoDB" id="2789670at2759"/>
<evidence type="ECO:0000256" key="5">
    <source>
        <dbReference type="PIRSR" id="PIRSR602401-1"/>
    </source>
</evidence>
<keyword evidence="2 5" id="KW-0479">Metal-binding</keyword>
<dbReference type="Gramene" id="Jr07_33000_p1">
    <property type="protein sequence ID" value="cds.Jr07_33000_p1"/>
    <property type="gene ID" value="Jr07_33000"/>
</dbReference>
<dbReference type="InterPro" id="IPR017972">
    <property type="entry name" value="Cyt_P450_CS"/>
</dbReference>
<gene>
    <name evidence="8" type="primary">LOC108980569</name>
</gene>
<dbReference type="InterPro" id="IPR036396">
    <property type="entry name" value="Cyt_P450_sf"/>
</dbReference>
<keyword evidence="7" id="KW-1185">Reference proteome</keyword>
<evidence type="ECO:0000256" key="3">
    <source>
        <dbReference type="ARBA" id="ARBA00023002"/>
    </source>
</evidence>
<dbReference type="Pfam" id="PF00067">
    <property type="entry name" value="p450"/>
    <property type="match status" value="1"/>
</dbReference>
<dbReference type="PRINTS" id="PR00463">
    <property type="entry name" value="EP450I"/>
</dbReference>
<keyword evidence="4 5" id="KW-0408">Iron</keyword>
<feature type="binding site" description="axial binding residue" evidence="5">
    <location>
        <position position="472"/>
    </location>
    <ligand>
        <name>heme</name>
        <dbReference type="ChEBI" id="CHEBI:30413"/>
    </ligand>
    <ligandPart>
        <name>Fe</name>
        <dbReference type="ChEBI" id="CHEBI:18248"/>
    </ligandPart>
</feature>
<dbReference type="GO" id="GO:0020037">
    <property type="term" value="F:heme binding"/>
    <property type="evidence" value="ECO:0007669"/>
    <property type="project" value="InterPro"/>
</dbReference>
<dbReference type="PRINTS" id="PR00385">
    <property type="entry name" value="P450"/>
</dbReference>
<dbReference type="FunCoup" id="A0A2I4DIU8">
    <property type="interactions" value="522"/>
</dbReference>
<comment type="cofactor">
    <cofactor evidence="5">
        <name>heme</name>
        <dbReference type="ChEBI" id="CHEBI:30413"/>
    </cofactor>
</comment>
<dbReference type="GO" id="GO:0016705">
    <property type="term" value="F:oxidoreductase activity, acting on paired donors, with incorporation or reduction of molecular oxygen"/>
    <property type="evidence" value="ECO:0007669"/>
    <property type="project" value="InterPro"/>
</dbReference>
<evidence type="ECO:0000256" key="6">
    <source>
        <dbReference type="RuleBase" id="RU000461"/>
    </source>
</evidence>
<dbReference type="CDD" id="cd11073">
    <property type="entry name" value="CYP76-like"/>
    <property type="match status" value="1"/>
</dbReference>
<dbReference type="InterPro" id="IPR001128">
    <property type="entry name" value="Cyt_P450"/>
</dbReference>
<dbReference type="PROSITE" id="PS00086">
    <property type="entry name" value="CYTOCHROME_P450"/>
    <property type="match status" value="1"/>
</dbReference>
<dbReference type="GO" id="GO:0004497">
    <property type="term" value="F:monooxygenase activity"/>
    <property type="evidence" value="ECO:0007669"/>
    <property type="project" value="UniProtKB-KW"/>
</dbReference>
<evidence type="ECO:0000256" key="2">
    <source>
        <dbReference type="ARBA" id="ARBA00022723"/>
    </source>
</evidence>
<evidence type="ECO:0000313" key="7">
    <source>
        <dbReference type="Proteomes" id="UP000235220"/>
    </source>
</evidence>
<dbReference type="InterPro" id="IPR002401">
    <property type="entry name" value="Cyt_P450_E_grp-I"/>
</dbReference>
<dbReference type="FunFam" id="1.10.630.10:FF:000007">
    <property type="entry name" value="Cytochrome P450 76C4"/>
    <property type="match status" value="1"/>
</dbReference>
<comment type="similarity">
    <text evidence="1 6">Belongs to the cytochrome P450 family.</text>
</comment>
<dbReference type="SUPFAM" id="SSF48264">
    <property type="entry name" value="Cytochrome P450"/>
    <property type="match status" value="1"/>
</dbReference>
<dbReference type="PANTHER" id="PTHR47950">
    <property type="entry name" value="CYTOCHROME P450, FAMILY 76, SUBFAMILY C, POLYPEPTIDE 5-RELATED"/>
    <property type="match status" value="1"/>
</dbReference>
<dbReference type="RefSeq" id="XP_018807066.1">
    <property type="nucleotide sequence ID" value="XM_018951521.2"/>
</dbReference>
<sequence>MQLNMNSFPFMHAATPILHRFELMDYIALLLLISFVSASIHVLASGLGGWKKKSGCLTSFPPGPKAFPIVGNISCLQELRSKPHQTLAKLSKQYGPLMTLKLGSTTTVVISSPDTAKEALQKHDQAFSSRTIPDAARASGHHKFSVAWLPASTRWRSLRKVAAMEMFVTQRLDATEAIRHKKVQELIAHIGASCNSGEAIHIGGVAFTTVFNVISNTLFSTDLAQYGSNTSQEFQALIMGTMEEGGRPNIADYFPALRLFDPQGTRRRLTAYIANLFGILDGIINERLQLRATSNASKAGSDVLDSLLSLVEDDNSELSYDDIKHLLLDLYSAGSDTKSSAVEWAMAELLHNPSKMAKVREELKEVIGKDGLVQESDISKLPYLLATVKETFRLHPPAPLLLPHKAEVDVEMCGFTVPKNAQILVNVWGMGRDSSIWPNPDQFSPERFLDKDIDYKGRNFELIPFGAGRRICPGLPLANRMVPLMLASLLHHFNWKLEDEMKPEDMDMRETTFGITLRIAQPLRAIPIKSL</sequence>
<dbReference type="STRING" id="51240.A0A2I4DIU8"/>
<evidence type="ECO:0000313" key="8">
    <source>
        <dbReference type="RefSeq" id="XP_018807066.1"/>
    </source>
</evidence>
<dbReference type="AlphaFoldDB" id="A0A2I4DIU8"/>
<keyword evidence="6" id="KW-0503">Monooxygenase</keyword>
<dbReference type="PANTHER" id="PTHR47950:SF44">
    <property type="entry name" value="CYTOCHROME P450, FAMILY 76, SUBFAMILY C, POLYPEPTIDE 5-RELATED"/>
    <property type="match status" value="1"/>
</dbReference>